<dbReference type="Pfam" id="PF02785">
    <property type="entry name" value="Biotin_carb_C"/>
    <property type="match status" value="1"/>
</dbReference>
<evidence type="ECO:0000256" key="4">
    <source>
        <dbReference type="ARBA" id="ARBA00022840"/>
    </source>
</evidence>
<gene>
    <name evidence="9" type="ORF">SAMN05877753_10754</name>
</gene>
<reference evidence="9 10" key="1">
    <citation type="submission" date="2017-08" db="EMBL/GenBank/DDBJ databases">
        <authorList>
            <person name="de Groot N.N."/>
        </authorList>
    </citation>
    <scope>NUCLEOTIDE SEQUENCE [LARGE SCALE GENOMIC DNA]</scope>
    <source>
        <strain evidence="9 10">JC228</strain>
    </source>
</reference>
<dbReference type="InterPro" id="IPR005482">
    <property type="entry name" value="Biotin_COase_C"/>
</dbReference>
<sequence>MKKILIANRGEIASRIIRTAHKLGMETVAVYSEADKDLPFVKQATYAYLIGEGPVQKSYLNQDAILEIAVKERVDGIHPGYGLLSENAGFCKAVQDCDITWIGPSPETISLMGEKIAARIVMTEAGVPVVPGNQTGMKDVEEALEFAKKIGFPIMLKASAGGGGVGLAVCRNEEELHKIFSSTKTRAKAYFQNEDVFIEKYIEKARHIEVQVVADSSGNTVHLYERDCSLQRRNQKVIEETPAQSLREETKEKLYQYAIQAAKFVNYVNAGTVEFIVDTDENIYFLEMNTRLQVEHPITEEMTGIDLVEWQIKIANGEEIPLKQNEINKHGHAIEFRIYAENPDTLLPSPGVISTLKWADYQSGRLDYGYKEGNQVTPFYDPLIAKYIAVGQTKKECIGQARTFFNETVIEGIKTNIPLLQRILDTEWFEKGNYTTQLLQELLLKNK</sequence>
<dbReference type="PROSITE" id="PS50975">
    <property type="entry name" value="ATP_GRASP"/>
    <property type="match status" value="1"/>
</dbReference>
<evidence type="ECO:0000259" key="7">
    <source>
        <dbReference type="PROSITE" id="PS50975"/>
    </source>
</evidence>
<feature type="domain" description="Biotin carboxylation" evidence="8">
    <location>
        <begin position="1"/>
        <end position="444"/>
    </location>
</feature>
<protein>
    <recommendedName>
        <fullName evidence="1">biotin carboxylase</fullName>
        <ecNumber evidence="1">6.3.4.14</ecNumber>
    </recommendedName>
</protein>
<keyword evidence="10" id="KW-1185">Reference proteome</keyword>
<accession>A0A285D0R1</accession>
<organism evidence="9 10">
    <name type="scientific">Bacillus oleivorans</name>
    <dbReference type="NCBI Taxonomy" id="1448271"/>
    <lineage>
        <taxon>Bacteria</taxon>
        <taxon>Bacillati</taxon>
        <taxon>Bacillota</taxon>
        <taxon>Bacilli</taxon>
        <taxon>Bacillales</taxon>
        <taxon>Bacillaceae</taxon>
        <taxon>Bacillus</taxon>
    </lineage>
</organism>
<dbReference type="SUPFAM" id="SSF52440">
    <property type="entry name" value="PreATP-grasp domain"/>
    <property type="match status" value="1"/>
</dbReference>
<dbReference type="PANTHER" id="PTHR18866:SF33">
    <property type="entry name" value="METHYLCROTONOYL-COA CARBOXYLASE SUBUNIT ALPHA, MITOCHONDRIAL-RELATED"/>
    <property type="match status" value="1"/>
</dbReference>
<dbReference type="Pfam" id="PF00289">
    <property type="entry name" value="Biotin_carb_N"/>
    <property type="match status" value="1"/>
</dbReference>
<dbReference type="InterPro" id="IPR005481">
    <property type="entry name" value="BC-like_N"/>
</dbReference>
<evidence type="ECO:0000313" key="9">
    <source>
        <dbReference type="EMBL" id="SNX73401.1"/>
    </source>
</evidence>
<dbReference type="InterPro" id="IPR011054">
    <property type="entry name" value="Rudment_hybrid_motif"/>
</dbReference>
<dbReference type="InterPro" id="IPR011764">
    <property type="entry name" value="Biotin_carboxylation_dom"/>
</dbReference>
<dbReference type="InterPro" id="IPR050856">
    <property type="entry name" value="Biotin_carboxylase_complex"/>
</dbReference>
<evidence type="ECO:0000259" key="8">
    <source>
        <dbReference type="PROSITE" id="PS50979"/>
    </source>
</evidence>
<proteinExistence type="predicted"/>
<dbReference type="OrthoDB" id="9807469at2"/>
<dbReference type="PANTHER" id="PTHR18866">
    <property type="entry name" value="CARBOXYLASE:PYRUVATE/ACETYL-COA/PROPIONYL-COA CARBOXYLASE"/>
    <property type="match status" value="1"/>
</dbReference>
<dbReference type="SUPFAM" id="SSF51246">
    <property type="entry name" value="Rudiment single hybrid motif"/>
    <property type="match status" value="1"/>
</dbReference>
<dbReference type="Pfam" id="PF02786">
    <property type="entry name" value="CPSase_L_D2"/>
    <property type="match status" value="1"/>
</dbReference>
<dbReference type="InterPro" id="IPR016185">
    <property type="entry name" value="PreATP-grasp_dom_sf"/>
</dbReference>
<evidence type="ECO:0000256" key="6">
    <source>
        <dbReference type="PROSITE-ProRule" id="PRU00409"/>
    </source>
</evidence>
<dbReference type="Proteomes" id="UP000219546">
    <property type="component" value="Unassembled WGS sequence"/>
</dbReference>
<dbReference type="EC" id="6.3.4.14" evidence="1"/>
<dbReference type="InterPro" id="IPR005479">
    <property type="entry name" value="CPAse_ATP-bd"/>
</dbReference>
<dbReference type="PROSITE" id="PS00866">
    <property type="entry name" value="CPSASE_1"/>
    <property type="match status" value="1"/>
</dbReference>
<evidence type="ECO:0000256" key="2">
    <source>
        <dbReference type="ARBA" id="ARBA00022598"/>
    </source>
</evidence>
<dbReference type="GO" id="GO:0046872">
    <property type="term" value="F:metal ion binding"/>
    <property type="evidence" value="ECO:0007669"/>
    <property type="project" value="InterPro"/>
</dbReference>
<dbReference type="RefSeq" id="WP_097159480.1">
    <property type="nucleotide sequence ID" value="NZ_JBEPMQ010000007.1"/>
</dbReference>
<name>A0A285D0R1_9BACI</name>
<evidence type="ECO:0000313" key="10">
    <source>
        <dbReference type="Proteomes" id="UP000219546"/>
    </source>
</evidence>
<keyword evidence="2" id="KW-0436">Ligase</keyword>
<dbReference type="GO" id="GO:0004075">
    <property type="term" value="F:biotin carboxylase activity"/>
    <property type="evidence" value="ECO:0007669"/>
    <property type="project" value="UniProtKB-EC"/>
</dbReference>
<evidence type="ECO:0000256" key="3">
    <source>
        <dbReference type="ARBA" id="ARBA00022741"/>
    </source>
</evidence>
<keyword evidence="5" id="KW-0092">Biotin</keyword>
<keyword evidence="4 6" id="KW-0067">ATP-binding</keyword>
<dbReference type="FunFam" id="3.30.1490.20:FF:000003">
    <property type="entry name" value="acetyl-CoA carboxylase isoform X1"/>
    <property type="match status" value="1"/>
</dbReference>
<dbReference type="FunFam" id="3.40.50.20:FF:000010">
    <property type="entry name" value="Propionyl-CoA carboxylase subunit alpha"/>
    <property type="match status" value="1"/>
</dbReference>
<dbReference type="Gene3D" id="3.30.470.20">
    <property type="entry name" value="ATP-grasp fold, B domain"/>
    <property type="match status" value="1"/>
</dbReference>
<evidence type="ECO:0000256" key="5">
    <source>
        <dbReference type="ARBA" id="ARBA00023267"/>
    </source>
</evidence>
<dbReference type="GO" id="GO:0005524">
    <property type="term" value="F:ATP binding"/>
    <property type="evidence" value="ECO:0007669"/>
    <property type="project" value="UniProtKB-UniRule"/>
</dbReference>
<dbReference type="InterPro" id="IPR011761">
    <property type="entry name" value="ATP-grasp"/>
</dbReference>
<evidence type="ECO:0000256" key="1">
    <source>
        <dbReference type="ARBA" id="ARBA00013263"/>
    </source>
</evidence>
<feature type="domain" description="ATP-grasp" evidence="7">
    <location>
        <begin position="119"/>
        <end position="316"/>
    </location>
</feature>
<dbReference type="PROSITE" id="PS00867">
    <property type="entry name" value="CPSASE_2"/>
    <property type="match status" value="1"/>
</dbReference>
<dbReference type="SMART" id="SM00878">
    <property type="entry name" value="Biotin_carb_C"/>
    <property type="match status" value="1"/>
</dbReference>
<dbReference type="EMBL" id="OAOP01000007">
    <property type="protein sequence ID" value="SNX73401.1"/>
    <property type="molecule type" value="Genomic_DNA"/>
</dbReference>
<dbReference type="SUPFAM" id="SSF56059">
    <property type="entry name" value="Glutathione synthetase ATP-binding domain-like"/>
    <property type="match status" value="1"/>
</dbReference>
<dbReference type="PROSITE" id="PS50979">
    <property type="entry name" value="BC"/>
    <property type="match status" value="1"/>
</dbReference>
<keyword evidence="3 6" id="KW-0547">Nucleotide-binding</keyword>
<dbReference type="AlphaFoldDB" id="A0A285D0R1"/>